<dbReference type="AlphaFoldDB" id="A0A9R0IIJ4"/>
<reference evidence="2" key="1">
    <citation type="journal article" date="2021" name="Nat. Commun.">
        <title>Genomic analyses provide insights into spinach domestication and the genetic basis of agronomic traits.</title>
        <authorList>
            <person name="Cai X."/>
            <person name="Sun X."/>
            <person name="Xu C."/>
            <person name="Sun H."/>
            <person name="Wang X."/>
            <person name="Ge C."/>
            <person name="Zhang Z."/>
            <person name="Wang Q."/>
            <person name="Fei Z."/>
            <person name="Jiao C."/>
            <person name="Wang Q."/>
        </authorList>
    </citation>
    <scope>NUCLEOTIDE SEQUENCE [LARGE SCALE GENOMIC DNA]</scope>
    <source>
        <strain evidence="2">cv. Varoflay</strain>
    </source>
</reference>
<feature type="compositionally biased region" description="Polar residues" evidence="1">
    <location>
        <begin position="1"/>
        <end position="12"/>
    </location>
</feature>
<dbReference type="KEGG" id="soe:110789454"/>
<sequence length="309" mass="33611">MTQTGGASFSLASESPSFTSYSSENIADIAARVLKELNLSHDDPFDDDFYSSDAFNAAVDDTPQPPLVNDTARPQNDNQTNDSDDDDKDIEEHSDDESEFEFAILTGEDNSSPISADEMFDNGQIKPMFPVFNTDLIYGYTSDLPQTTVRLPLRKLLEERESGSGNGAASCSSSEADDLEGVPPGTYCVWTPKKKEEELMMKKKSKSTGSSRRWRFRDLLHRSNSDGKDTFVFLAPSIHHKTMGIGGSGGVGGSSGGGDGKRREKVVTVGGKKKGGAVASKNKTYLPYRQDLVGFFANVNGISRTVRPF</sequence>
<accession>A0A9R0IIJ4</accession>
<dbReference type="InterPro" id="IPR012442">
    <property type="entry name" value="DUF1645_plant"/>
</dbReference>
<dbReference type="PANTHER" id="PTHR33095:SF23">
    <property type="entry name" value="DUF1645 FAMILY PROTEIN"/>
    <property type="match status" value="1"/>
</dbReference>
<gene>
    <name evidence="3" type="primary">LOC110789454</name>
</gene>
<evidence type="ECO:0000313" key="3">
    <source>
        <dbReference type="RefSeq" id="XP_021849811.1"/>
    </source>
</evidence>
<feature type="compositionally biased region" description="Polar residues" evidence="1">
    <location>
        <begin position="72"/>
        <end position="81"/>
    </location>
</feature>
<organism evidence="2 3">
    <name type="scientific">Spinacia oleracea</name>
    <name type="common">Spinach</name>
    <dbReference type="NCBI Taxonomy" id="3562"/>
    <lineage>
        <taxon>Eukaryota</taxon>
        <taxon>Viridiplantae</taxon>
        <taxon>Streptophyta</taxon>
        <taxon>Embryophyta</taxon>
        <taxon>Tracheophyta</taxon>
        <taxon>Spermatophyta</taxon>
        <taxon>Magnoliopsida</taxon>
        <taxon>eudicotyledons</taxon>
        <taxon>Gunneridae</taxon>
        <taxon>Pentapetalae</taxon>
        <taxon>Caryophyllales</taxon>
        <taxon>Chenopodiaceae</taxon>
        <taxon>Chenopodioideae</taxon>
        <taxon>Anserineae</taxon>
        <taxon>Spinacia</taxon>
    </lineage>
</organism>
<evidence type="ECO:0000313" key="2">
    <source>
        <dbReference type="Proteomes" id="UP000813463"/>
    </source>
</evidence>
<feature type="compositionally biased region" description="Acidic residues" evidence="1">
    <location>
        <begin position="82"/>
        <end position="98"/>
    </location>
</feature>
<dbReference type="Pfam" id="PF07816">
    <property type="entry name" value="DUF1645"/>
    <property type="match status" value="1"/>
</dbReference>
<dbReference type="OrthoDB" id="666789at2759"/>
<protein>
    <submittedName>
        <fullName evidence="3">Uncharacterized protein</fullName>
    </submittedName>
</protein>
<feature type="region of interest" description="Disordered" evidence="1">
    <location>
        <begin position="50"/>
        <end position="98"/>
    </location>
</feature>
<feature type="region of interest" description="Disordered" evidence="1">
    <location>
        <begin position="245"/>
        <end position="277"/>
    </location>
</feature>
<dbReference type="RefSeq" id="XP_021849811.1">
    <property type="nucleotide sequence ID" value="XM_021994119.2"/>
</dbReference>
<dbReference type="PANTHER" id="PTHR33095">
    <property type="entry name" value="OS07G0619500 PROTEIN"/>
    <property type="match status" value="1"/>
</dbReference>
<keyword evidence="2" id="KW-1185">Reference proteome</keyword>
<evidence type="ECO:0000256" key="1">
    <source>
        <dbReference type="SAM" id="MobiDB-lite"/>
    </source>
</evidence>
<name>A0A9R0IIJ4_SPIOL</name>
<feature type="region of interest" description="Disordered" evidence="1">
    <location>
        <begin position="1"/>
        <end position="20"/>
    </location>
</feature>
<reference evidence="3" key="2">
    <citation type="submission" date="2025-08" db="UniProtKB">
        <authorList>
            <consortium name="RefSeq"/>
        </authorList>
    </citation>
    <scope>IDENTIFICATION</scope>
    <source>
        <tissue evidence="3">Leaf</tissue>
    </source>
</reference>
<dbReference type="Proteomes" id="UP000813463">
    <property type="component" value="Chromosome 5"/>
</dbReference>
<proteinExistence type="predicted"/>
<feature type="compositionally biased region" description="Gly residues" evidence="1">
    <location>
        <begin position="245"/>
        <end position="258"/>
    </location>
</feature>
<dbReference type="GeneID" id="110789454"/>